<comment type="similarity">
    <text evidence="2">Belongs to the cation transport ATPase (P-type) (TC 3.A.3) family. Type IIA subfamily.</text>
</comment>
<dbReference type="NCBIfam" id="TIGR01494">
    <property type="entry name" value="ATPase_P-type"/>
    <property type="match status" value="2"/>
</dbReference>
<dbReference type="SFLD" id="SFLDG00002">
    <property type="entry name" value="C1.7:_P-type_atpase_like"/>
    <property type="match status" value="1"/>
</dbReference>
<keyword evidence="15" id="KW-1185">Reference proteome</keyword>
<feature type="transmembrane region" description="Helical" evidence="12">
    <location>
        <begin position="79"/>
        <end position="95"/>
    </location>
</feature>
<feature type="transmembrane region" description="Helical" evidence="12">
    <location>
        <begin position="814"/>
        <end position="831"/>
    </location>
</feature>
<keyword evidence="11 12" id="KW-0472">Membrane</keyword>
<comment type="subcellular location">
    <subcellularLocation>
        <location evidence="1">Cell membrane</location>
        <topology evidence="1">Multi-pass membrane protein</topology>
    </subcellularLocation>
</comment>
<keyword evidence="5 12" id="KW-0812">Transmembrane</keyword>
<dbReference type="Gene3D" id="1.20.1110.10">
    <property type="entry name" value="Calcium-transporting ATPase, transmembrane domain"/>
    <property type="match status" value="1"/>
</dbReference>
<keyword evidence="4" id="KW-0597">Phosphoprotein</keyword>
<dbReference type="OrthoDB" id="9760364at2"/>
<dbReference type="InterPro" id="IPR059000">
    <property type="entry name" value="ATPase_P-type_domA"/>
</dbReference>
<evidence type="ECO:0000256" key="5">
    <source>
        <dbReference type="ARBA" id="ARBA00022692"/>
    </source>
</evidence>
<dbReference type="SUPFAM" id="SSF81665">
    <property type="entry name" value="Calcium ATPase, transmembrane domain M"/>
    <property type="match status" value="1"/>
</dbReference>
<dbReference type="InterPro" id="IPR023298">
    <property type="entry name" value="ATPase_P-typ_TM_dom_sf"/>
</dbReference>
<keyword evidence="10 12" id="KW-1133">Transmembrane helix</keyword>
<evidence type="ECO:0000256" key="1">
    <source>
        <dbReference type="ARBA" id="ARBA00004651"/>
    </source>
</evidence>
<dbReference type="PANTHER" id="PTHR43294:SF21">
    <property type="entry name" value="CATION TRANSPORTING ATPASE"/>
    <property type="match status" value="1"/>
</dbReference>
<feature type="transmembrane region" description="Helical" evidence="12">
    <location>
        <begin position="243"/>
        <end position="262"/>
    </location>
</feature>
<feature type="transmembrane region" description="Helical" evidence="12">
    <location>
        <begin position="646"/>
        <end position="665"/>
    </location>
</feature>
<dbReference type="Gene3D" id="3.40.50.1000">
    <property type="entry name" value="HAD superfamily/HAD-like"/>
    <property type="match status" value="1"/>
</dbReference>
<dbReference type="SFLD" id="SFLDF00027">
    <property type="entry name" value="p-type_atpase"/>
    <property type="match status" value="1"/>
</dbReference>
<evidence type="ECO:0000313" key="15">
    <source>
        <dbReference type="Proteomes" id="UP000254807"/>
    </source>
</evidence>
<evidence type="ECO:0000313" key="14">
    <source>
        <dbReference type="EMBL" id="STD81726.1"/>
    </source>
</evidence>
<feature type="transmembrane region" description="Helical" evidence="12">
    <location>
        <begin position="781"/>
        <end position="802"/>
    </location>
</feature>
<dbReference type="Gene3D" id="3.40.1110.10">
    <property type="entry name" value="Calcium-transporting ATPase, cytoplasmic domain N"/>
    <property type="match status" value="1"/>
</dbReference>
<dbReference type="Pfam" id="PF00690">
    <property type="entry name" value="Cation_ATPase_N"/>
    <property type="match status" value="1"/>
</dbReference>
<dbReference type="InterPro" id="IPR004014">
    <property type="entry name" value="ATPase_P-typ_cation-transptr_N"/>
</dbReference>
<evidence type="ECO:0000256" key="2">
    <source>
        <dbReference type="ARBA" id="ARBA00005675"/>
    </source>
</evidence>
<keyword evidence="6" id="KW-0547">Nucleotide-binding</keyword>
<dbReference type="GO" id="GO:0005524">
    <property type="term" value="F:ATP binding"/>
    <property type="evidence" value="ECO:0007669"/>
    <property type="project" value="UniProtKB-KW"/>
</dbReference>
<dbReference type="RefSeq" id="WP_060814050.1">
    <property type="nucleotide sequence ID" value="NZ_JARPZP010000001.1"/>
</dbReference>
<keyword evidence="8" id="KW-0460">Magnesium</keyword>
<dbReference type="PROSITE" id="PS00154">
    <property type="entry name" value="ATPASE_E1_E2"/>
    <property type="match status" value="1"/>
</dbReference>
<dbReference type="GO" id="GO:0036376">
    <property type="term" value="P:sodium ion export across plasma membrane"/>
    <property type="evidence" value="ECO:0007669"/>
    <property type="project" value="TreeGrafter"/>
</dbReference>
<dbReference type="GO" id="GO:0006883">
    <property type="term" value="P:intracellular sodium ion homeostasis"/>
    <property type="evidence" value="ECO:0007669"/>
    <property type="project" value="TreeGrafter"/>
</dbReference>
<sequence>MKWYQISKEQLMKQLQSDRQGLSNKERQARLEADGANRIAEKVQIKTWQKIAKHFTDLLMIVLMVAAALKAVTGDYVESGIILLVVIINGIVGYWQERKAEESLDGLKQMMGQEAVVIVEGLQQTVAAESIVQGDLVSLKAGDVVPADMRLIENHGLVVEESILTGESEPVKKTEHVITENSIIGDQKNMVFSGTLVQSGSAIGVVVATGDETEIGKINQALQSVKSQETPLVKKMHQLNKQIFRGIVALILFLIFFTAFRYGLELNVLFSSVIALIVAMVPEGLPAVLTMILSMGVKEMADQQAIIKTMPSVETLGAMTVICSDKTGTLTKNEMTVVDTVTVTEKEQALMYDIMANCQDLKQDSSQRAADLQGNPTDRALLQYVETQELPLQQVAAKIPFSSTYKYMATLHPLQEDQSILYVKGAPEVLLSKSQLSEDQVSNWQQAASELAQKGQRVLGFAYKTVPASSQVAHEEVTDLVFVGLAGIIDPPKDSAIKAVRESLQAGIRVKMITGDHKETAQAIGEQVGLKHTKKVLEGLDIDQMTDEELAQQVNHVDVFARTTPEHKLRIVTALQNNGEIVGMTGDGVNDAPALKKADIGIAMGIKGSEVSKQAADMVLADDNFHTIANAVKEGRRIFDNLKKTINFFLPTALAQGLIVIFALLLNRPLPLTPVQILWVNMVTTITLSYALGFEKASKDVMDRPPRPVNEGILSMYSMFRIVYVSLLIMIPAYFLSMQFEGQAVQQTILLQNIVLGQAVYMLNCRELLEPALNKSMFQNRALFISLGILVILQGMVLVLPVAQQLIGTTTLTLVQHLSIAANGLLLFAVVEVEKHLMKRRVNRQNTKTTNELS</sequence>
<dbReference type="PRINTS" id="PR00120">
    <property type="entry name" value="HATPASE"/>
</dbReference>
<evidence type="ECO:0000256" key="9">
    <source>
        <dbReference type="ARBA" id="ARBA00022967"/>
    </source>
</evidence>
<evidence type="ECO:0000256" key="6">
    <source>
        <dbReference type="ARBA" id="ARBA00022741"/>
    </source>
</evidence>
<dbReference type="InterPro" id="IPR023214">
    <property type="entry name" value="HAD_sf"/>
</dbReference>
<keyword evidence="9" id="KW-1278">Translocase</keyword>
<dbReference type="InterPro" id="IPR050510">
    <property type="entry name" value="Cation_transp_ATPase_P-type"/>
</dbReference>
<dbReference type="EMBL" id="UFYW01000001">
    <property type="protein sequence ID" value="STD81726.1"/>
    <property type="molecule type" value="Genomic_DNA"/>
</dbReference>
<protein>
    <submittedName>
        <fullName evidence="14">Calcium-translocating P-type ATPase, PMCA-type</fullName>
        <ecNumber evidence="14">3.6.3.8</ecNumber>
    </submittedName>
</protein>
<dbReference type="GO" id="GO:0016887">
    <property type="term" value="F:ATP hydrolysis activity"/>
    <property type="evidence" value="ECO:0007669"/>
    <property type="project" value="InterPro"/>
</dbReference>
<dbReference type="FunFam" id="2.70.150.10:FF:000160">
    <property type="entry name" value="Sarcoplasmic/endoplasmic reticulum calcium ATPase 1"/>
    <property type="match status" value="1"/>
</dbReference>
<dbReference type="InterPro" id="IPR036412">
    <property type="entry name" value="HAD-like_sf"/>
</dbReference>
<organism evidence="14 15">
    <name type="scientific">Enterococcus gallinarum</name>
    <dbReference type="NCBI Taxonomy" id="1353"/>
    <lineage>
        <taxon>Bacteria</taxon>
        <taxon>Bacillati</taxon>
        <taxon>Bacillota</taxon>
        <taxon>Bacilli</taxon>
        <taxon>Lactobacillales</taxon>
        <taxon>Enterococcaceae</taxon>
        <taxon>Enterococcus</taxon>
    </lineage>
</organism>
<dbReference type="AlphaFoldDB" id="A0A376GUK4"/>
<dbReference type="PRINTS" id="PR00119">
    <property type="entry name" value="CATATPASE"/>
</dbReference>
<evidence type="ECO:0000256" key="3">
    <source>
        <dbReference type="ARBA" id="ARBA00022475"/>
    </source>
</evidence>
<feature type="domain" description="Cation-transporting P-type ATPase N-terminal" evidence="13">
    <location>
        <begin position="2"/>
        <end position="75"/>
    </location>
</feature>
<dbReference type="EC" id="3.6.3.8" evidence="14"/>
<keyword evidence="3" id="KW-1003">Cell membrane</keyword>
<keyword evidence="7" id="KW-0067">ATP-binding</keyword>
<gene>
    <name evidence="14" type="ORF">NCTC12360_00139</name>
</gene>
<dbReference type="InterPro" id="IPR018303">
    <property type="entry name" value="ATPase_P-typ_P_site"/>
</dbReference>
<evidence type="ECO:0000256" key="7">
    <source>
        <dbReference type="ARBA" id="ARBA00022840"/>
    </source>
</evidence>
<dbReference type="GO" id="GO:1990573">
    <property type="term" value="P:potassium ion import across plasma membrane"/>
    <property type="evidence" value="ECO:0007669"/>
    <property type="project" value="TreeGrafter"/>
</dbReference>
<dbReference type="Pfam" id="PF00122">
    <property type="entry name" value="E1-E2_ATPase"/>
    <property type="match status" value="1"/>
</dbReference>
<dbReference type="SUPFAM" id="SSF81653">
    <property type="entry name" value="Calcium ATPase, transduction domain A"/>
    <property type="match status" value="1"/>
</dbReference>
<dbReference type="InterPro" id="IPR006068">
    <property type="entry name" value="ATPase_P-typ_cation-transptr_C"/>
</dbReference>
<feature type="transmembrane region" description="Helical" evidence="12">
    <location>
        <begin position="268"/>
        <end position="293"/>
    </location>
</feature>
<evidence type="ECO:0000256" key="11">
    <source>
        <dbReference type="ARBA" id="ARBA00023136"/>
    </source>
</evidence>
<dbReference type="SFLD" id="SFLDS00003">
    <property type="entry name" value="Haloacid_Dehalogenase"/>
    <property type="match status" value="1"/>
</dbReference>
<dbReference type="SUPFAM" id="SSF56784">
    <property type="entry name" value="HAD-like"/>
    <property type="match status" value="1"/>
</dbReference>
<dbReference type="InterPro" id="IPR008250">
    <property type="entry name" value="ATPase_P-typ_transduc_dom_A_sf"/>
</dbReference>
<dbReference type="InterPro" id="IPR044492">
    <property type="entry name" value="P_typ_ATPase_HD_dom"/>
</dbReference>
<evidence type="ECO:0000256" key="10">
    <source>
        <dbReference type="ARBA" id="ARBA00022989"/>
    </source>
</evidence>
<dbReference type="Proteomes" id="UP000254807">
    <property type="component" value="Unassembled WGS sequence"/>
</dbReference>
<keyword evidence="14" id="KW-0378">Hydrolase</keyword>
<dbReference type="Pfam" id="PF13246">
    <property type="entry name" value="Cation_ATPase"/>
    <property type="match status" value="1"/>
</dbReference>
<reference evidence="14 15" key="1">
    <citation type="submission" date="2018-06" db="EMBL/GenBank/DDBJ databases">
        <authorList>
            <consortium name="Pathogen Informatics"/>
            <person name="Doyle S."/>
        </authorList>
    </citation>
    <scope>NUCLEOTIDE SEQUENCE [LARGE SCALE GENOMIC DNA]</scope>
    <source>
        <strain evidence="14 15">NCTC12360</strain>
    </source>
</reference>
<dbReference type="InterPro" id="IPR001757">
    <property type="entry name" value="P_typ_ATPase"/>
</dbReference>
<dbReference type="Gene3D" id="2.70.150.10">
    <property type="entry name" value="Calcium-transporting ATPase, cytoplasmic transduction domain A"/>
    <property type="match status" value="1"/>
</dbReference>
<accession>A0A376GUK4</accession>
<dbReference type="PANTHER" id="PTHR43294">
    <property type="entry name" value="SODIUM/POTASSIUM-TRANSPORTING ATPASE SUBUNIT ALPHA"/>
    <property type="match status" value="1"/>
</dbReference>
<dbReference type="GO" id="GO:0005391">
    <property type="term" value="F:P-type sodium:potassium-exchanging transporter activity"/>
    <property type="evidence" value="ECO:0007669"/>
    <property type="project" value="TreeGrafter"/>
</dbReference>
<dbReference type="GO" id="GO:0005886">
    <property type="term" value="C:plasma membrane"/>
    <property type="evidence" value="ECO:0007669"/>
    <property type="project" value="UniProtKB-SubCell"/>
</dbReference>
<dbReference type="InterPro" id="IPR023299">
    <property type="entry name" value="ATPase_P-typ_cyto_dom_N"/>
</dbReference>
<proteinExistence type="inferred from homology"/>
<dbReference type="GO" id="GO:0030007">
    <property type="term" value="P:intracellular potassium ion homeostasis"/>
    <property type="evidence" value="ECO:0007669"/>
    <property type="project" value="TreeGrafter"/>
</dbReference>
<evidence type="ECO:0000256" key="8">
    <source>
        <dbReference type="ARBA" id="ARBA00022842"/>
    </source>
</evidence>
<dbReference type="GO" id="GO:1902600">
    <property type="term" value="P:proton transmembrane transport"/>
    <property type="evidence" value="ECO:0007669"/>
    <property type="project" value="TreeGrafter"/>
</dbReference>
<feature type="transmembrane region" description="Helical" evidence="12">
    <location>
        <begin position="677"/>
        <end position="694"/>
    </location>
</feature>
<feature type="transmembrane region" description="Helical" evidence="12">
    <location>
        <begin position="55"/>
        <end position="73"/>
    </location>
</feature>
<name>A0A376GUK4_ENTGA</name>
<evidence type="ECO:0000259" key="13">
    <source>
        <dbReference type="SMART" id="SM00831"/>
    </source>
</evidence>
<dbReference type="Pfam" id="PF00689">
    <property type="entry name" value="Cation_ATPase_C"/>
    <property type="match status" value="1"/>
</dbReference>
<evidence type="ECO:0000256" key="12">
    <source>
        <dbReference type="SAM" id="Phobius"/>
    </source>
</evidence>
<dbReference type="FunFam" id="3.40.50.1000:FF:000028">
    <property type="entry name" value="Calcium-transporting P-type ATPase, putative"/>
    <property type="match status" value="1"/>
</dbReference>
<evidence type="ECO:0000256" key="4">
    <source>
        <dbReference type="ARBA" id="ARBA00022553"/>
    </source>
</evidence>
<dbReference type="SMART" id="SM00831">
    <property type="entry name" value="Cation_ATPase_N"/>
    <property type="match status" value="1"/>
</dbReference>